<evidence type="ECO:0008006" key="5">
    <source>
        <dbReference type="Google" id="ProtNLM"/>
    </source>
</evidence>
<feature type="region of interest" description="Disordered" evidence="2">
    <location>
        <begin position="603"/>
        <end position="630"/>
    </location>
</feature>
<keyword evidence="4" id="KW-1185">Reference proteome</keyword>
<feature type="compositionally biased region" description="Polar residues" evidence="2">
    <location>
        <begin position="280"/>
        <end position="291"/>
    </location>
</feature>
<feature type="compositionally biased region" description="Low complexity" evidence="2">
    <location>
        <begin position="215"/>
        <end position="232"/>
    </location>
</feature>
<feature type="region of interest" description="Disordered" evidence="2">
    <location>
        <begin position="823"/>
        <end position="1053"/>
    </location>
</feature>
<feature type="compositionally biased region" description="Polar residues" evidence="2">
    <location>
        <begin position="302"/>
        <end position="315"/>
    </location>
</feature>
<evidence type="ECO:0000256" key="2">
    <source>
        <dbReference type="SAM" id="MobiDB-lite"/>
    </source>
</evidence>
<protein>
    <recommendedName>
        <fullName evidence="5">Proteophosphoglycan ppg4</fullName>
    </recommendedName>
</protein>
<feature type="region of interest" description="Disordered" evidence="2">
    <location>
        <begin position="14"/>
        <end position="91"/>
    </location>
</feature>
<feature type="compositionally biased region" description="Low complexity" evidence="2">
    <location>
        <begin position="883"/>
        <end position="900"/>
    </location>
</feature>
<dbReference type="Proteomes" id="UP001362999">
    <property type="component" value="Unassembled WGS sequence"/>
</dbReference>
<feature type="compositionally biased region" description="Acidic residues" evidence="2">
    <location>
        <begin position="846"/>
        <end position="855"/>
    </location>
</feature>
<feature type="coiled-coil region" evidence="1">
    <location>
        <begin position="430"/>
        <end position="541"/>
    </location>
</feature>
<feature type="compositionally biased region" description="Polar residues" evidence="2">
    <location>
        <begin position="257"/>
        <end position="267"/>
    </location>
</feature>
<feature type="compositionally biased region" description="Acidic residues" evidence="2">
    <location>
        <begin position="603"/>
        <end position="625"/>
    </location>
</feature>
<sequence>MQVDDIAKHRFESFKLGLSSAGATAAPQHRHRRSHSRNASISSTASLPTPKCTTSYDVPPTQSLPPPPKRNSHHRRVSSVSTRRESAEMMGVSVAETLVSPAEDPAEKDSIRRHALWALEGKRDASYAKVEIPELHTPFEFPTKPSFPPGSGTFMNNAKRDSFKPSLSKDLLHTLVEEEEEEEDSDRPRAPPTPTTPTTTSSIRNLGNRPRPAQLRPLSLTPDSLPSQSLPSPNAPLPSPRRLSLKSLTLIPDATISNATVTNQNPSPSLPRTRPVLNIKLTTEPESSSYPDESGARPQPLRRSSISYKCSSTTVAGLPTPEATPTSTDRRFSGLSISSRGSLSSNSSNRISATEDDFPATRPLSVSEQHFLFKSHNALLARITDLERALSFRNTGGSFRERDSRPSSVASAFSAVSGTSSSDEFAGEPLDEMLSLVADLKAERDELKGDVQGWRVRVADMEKQFGVLGNRLEAERREAWVARTRVGLLEVERSGLEKRVEELELDNQRLLKGEEDLKAQVARLLEEKENMAVELRTAKAAREFDPLSTPRAFDGPVVSMRPVASTLKRGLGFTSLDSESSTDVEEGFQPFGLGLGFKLRSVDEEEEADDDDSGLAGYEDEDENDVLLSPSSSFGSVDELYSAPRTVVEAPVSQLAPVPVASATYAPISNWTFPKGPQPAPVPAAPVAPVPTHVNRPSISKWTFPRGVQLAERNLEAEVDRFFGCLEDLDDPPSPSSPKYLEYDEEKAKGIFAQAFSRDSTKSCFVLPASVLASAESIFSELDIVEEEDEDLEEGETEAETVVEDGEINSGIKITFTPPAEELPSPVVVAPPSPSPRSVFPGAFMDDGEESEEEFAAAPFNFGRTPANAEKPATPMTPPPVSFRPVSPSSIPRPIASKPAHFTLASPPRSASEVNAFATPPSKRGGIMPSMIPQPSSPSRFNSQKSPPAFSTNASNKPSTTFIRQPARQPLMPKPNVSRTQQTNGSTIPKPPSSDPAPHSSPRYAHANHAAAHPGQDMTSVDLSDHHIPTDHDTASRSESSSVPASPSFSIMSSPLAGRLSFQTLTNYIPSWGMTQTPPRSPMIDAAGQNSVKAIAPPAGTAKRGYVSKQSQLERLKNRLEREGLEARGAVAGRSDGDAVFL</sequence>
<evidence type="ECO:0000313" key="4">
    <source>
        <dbReference type="Proteomes" id="UP001362999"/>
    </source>
</evidence>
<feature type="compositionally biased region" description="Polar residues" evidence="2">
    <location>
        <begin position="940"/>
        <end position="963"/>
    </location>
</feature>
<evidence type="ECO:0000256" key="1">
    <source>
        <dbReference type="SAM" id="Coils"/>
    </source>
</evidence>
<feature type="compositionally biased region" description="Basic and acidic residues" evidence="2">
    <location>
        <begin position="1023"/>
        <end position="1036"/>
    </location>
</feature>
<feature type="compositionally biased region" description="Low complexity" evidence="2">
    <location>
        <begin position="333"/>
        <end position="352"/>
    </location>
</feature>
<feature type="compositionally biased region" description="Low complexity" evidence="2">
    <location>
        <begin position="37"/>
        <end position="46"/>
    </location>
</feature>
<proteinExistence type="predicted"/>
<gene>
    <name evidence="3" type="ORF">R3P38DRAFT_2493390</name>
</gene>
<reference evidence="3 4" key="1">
    <citation type="journal article" date="2024" name="J Genomics">
        <title>Draft genome sequencing and assembly of Favolaschia claudopus CIRM-BRFM 2984 isolated from oak limbs.</title>
        <authorList>
            <person name="Navarro D."/>
            <person name="Drula E."/>
            <person name="Chaduli D."/>
            <person name="Cazenave R."/>
            <person name="Ahrendt S."/>
            <person name="Wang J."/>
            <person name="Lipzen A."/>
            <person name="Daum C."/>
            <person name="Barry K."/>
            <person name="Grigoriev I.V."/>
            <person name="Favel A."/>
            <person name="Rosso M.N."/>
            <person name="Martin F."/>
        </authorList>
    </citation>
    <scope>NUCLEOTIDE SEQUENCE [LARGE SCALE GENOMIC DNA]</scope>
    <source>
        <strain evidence="3 4">CIRM-BRFM 2984</strain>
    </source>
</reference>
<accession>A0AAW0E9S6</accession>
<feature type="region of interest" description="Disordered" evidence="2">
    <location>
        <begin position="257"/>
        <end position="357"/>
    </location>
</feature>
<dbReference type="AlphaFoldDB" id="A0AAW0E9S6"/>
<feature type="compositionally biased region" description="Polar residues" evidence="2">
    <location>
        <begin position="977"/>
        <end position="987"/>
    </location>
</feature>
<feature type="region of interest" description="Disordered" evidence="2">
    <location>
        <begin position="138"/>
        <end position="241"/>
    </location>
</feature>
<name>A0AAW0E9S6_9AGAR</name>
<organism evidence="3 4">
    <name type="scientific">Favolaschia claudopus</name>
    <dbReference type="NCBI Taxonomy" id="2862362"/>
    <lineage>
        <taxon>Eukaryota</taxon>
        <taxon>Fungi</taxon>
        <taxon>Dikarya</taxon>
        <taxon>Basidiomycota</taxon>
        <taxon>Agaricomycotina</taxon>
        <taxon>Agaricomycetes</taxon>
        <taxon>Agaricomycetidae</taxon>
        <taxon>Agaricales</taxon>
        <taxon>Marasmiineae</taxon>
        <taxon>Mycenaceae</taxon>
        <taxon>Favolaschia</taxon>
    </lineage>
</organism>
<feature type="compositionally biased region" description="Low complexity" evidence="2">
    <location>
        <begin position="927"/>
        <end position="939"/>
    </location>
</feature>
<feature type="compositionally biased region" description="Low complexity" evidence="2">
    <location>
        <begin position="1037"/>
        <end position="1053"/>
    </location>
</feature>
<evidence type="ECO:0000313" key="3">
    <source>
        <dbReference type="EMBL" id="KAK7061409.1"/>
    </source>
</evidence>
<comment type="caution">
    <text evidence="3">The sequence shown here is derived from an EMBL/GenBank/DDBJ whole genome shotgun (WGS) entry which is preliminary data.</text>
</comment>
<keyword evidence="1" id="KW-0175">Coiled coil</keyword>
<dbReference type="EMBL" id="JAWWNJ010000002">
    <property type="protein sequence ID" value="KAK7061409.1"/>
    <property type="molecule type" value="Genomic_DNA"/>
</dbReference>